<organism evidence="1 2">
    <name type="scientific">Kitasatospora saccharophila</name>
    <dbReference type="NCBI Taxonomy" id="407973"/>
    <lineage>
        <taxon>Bacteria</taxon>
        <taxon>Bacillati</taxon>
        <taxon>Actinomycetota</taxon>
        <taxon>Actinomycetes</taxon>
        <taxon>Kitasatosporales</taxon>
        <taxon>Streptomycetaceae</taxon>
        <taxon>Kitasatospora</taxon>
    </lineage>
</organism>
<protein>
    <submittedName>
        <fullName evidence="1">Uncharacterized protein</fullName>
    </submittedName>
</protein>
<evidence type="ECO:0000313" key="1">
    <source>
        <dbReference type="EMBL" id="GAA2116739.1"/>
    </source>
</evidence>
<accession>A0ABP5JLC6</accession>
<evidence type="ECO:0000313" key="2">
    <source>
        <dbReference type="Proteomes" id="UP001500897"/>
    </source>
</evidence>
<comment type="caution">
    <text evidence="1">The sequence shown here is derived from an EMBL/GenBank/DDBJ whole genome shotgun (WGS) entry which is preliminary data.</text>
</comment>
<dbReference type="EMBL" id="BAAANS010000055">
    <property type="protein sequence ID" value="GAA2116739.1"/>
    <property type="molecule type" value="Genomic_DNA"/>
</dbReference>
<proteinExistence type="predicted"/>
<dbReference type="Proteomes" id="UP001500897">
    <property type="component" value="Unassembled WGS sequence"/>
</dbReference>
<dbReference type="RefSeq" id="WP_344557024.1">
    <property type="nucleotide sequence ID" value="NZ_BAAANS010000055.1"/>
</dbReference>
<reference evidence="2" key="1">
    <citation type="journal article" date="2019" name="Int. J. Syst. Evol. Microbiol.">
        <title>The Global Catalogue of Microorganisms (GCM) 10K type strain sequencing project: providing services to taxonomists for standard genome sequencing and annotation.</title>
        <authorList>
            <consortium name="The Broad Institute Genomics Platform"/>
            <consortium name="The Broad Institute Genome Sequencing Center for Infectious Disease"/>
            <person name="Wu L."/>
            <person name="Ma J."/>
        </authorList>
    </citation>
    <scope>NUCLEOTIDE SEQUENCE [LARGE SCALE GENOMIC DNA]</scope>
    <source>
        <strain evidence="2">JCM 14559</strain>
    </source>
</reference>
<sequence>MTGSHESILPTGAEVRGPAHHLPAVMESINNMTAFFPAEVIAGAFGMVEHAISVAWATRPDAFLSLTFTQFHQLVRDRYYADLYRRALRLGADFDRIGDLASDIAPALLSDPQLTR</sequence>
<gene>
    <name evidence="1" type="ORF">GCM10009759_62560</name>
</gene>
<keyword evidence="2" id="KW-1185">Reference proteome</keyword>
<name>A0ABP5JLC6_9ACTN</name>